<organism evidence="1 2">
    <name type="scientific">Oceanobacillus halophilus</name>
    <dbReference type="NCBI Taxonomy" id="930130"/>
    <lineage>
        <taxon>Bacteria</taxon>
        <taxon>Bacillati</taxon>
        <taxon>Bacillota</taxon>
        <taxon>Bacilli</taxon>
        <taxon>Bacillales</taxon>
        <taxon>Bacillaceae</taxon>
        <taxon>Oceanobacillus</taxon>
    </lineage>
</organism>
<dbReference type="Pfam" id="PF01312">
    <property type="entry name" value="Bac_export_2"/>
    <property type="match status" value="1"/>
</dbReference>
<dbReference type="Proteomes" id="UP000269301">
    <property type="component" value="Unassembled WGS sequence"/>
</dbReference>
<dbReference type="PANTHER" id="PTHR30531:SF12">
    <property type="entry name" value="FLAGELLAR BIOSYNTHETIC PROTEIN FLHB"/>
    <property type="match status" value="1"/>
</dbReference>
<protein>
    <recommendedName>
        <fullName evidence="3">EscU/YscU/HrcU family type III secretion system export apparatus switch protein</fullName>
    </recommendedName>
</protein>
<dbReference type="PANTHER" id="PTHR30531">
    <property type="entry name" value="FLAGELLAR BIOSYNTHETIC PROTEIN FLHB"/>
    <property type="match status" value="1"/>
</dbReference>
<dbReference type="AlphaFoldDB" id="A0A495ABT7"/>
<accession>A0A495ABT7</accession>
<reference evidence="1 2" key="1">
    <citation type="journal article" date="2016" name="Int. J. Syst. Evol. Microbiol.">
        <title>Oceanobacillus halophilus sp. nov., a novel moderately halophilic bacterium from a hypersaline lake.</title>
        <authorList>
            <person name="Amoozegar M.A."/>
            <person name="Bagheri M."/>
            <person name="Makhdoumi A."/>
            <person name="Nikou M.M."/>
            <person name="Fazeli S.A.S."/>
            <person name="Schumann P."/>
            <person name="Sproer C."/>
            <person name="Sanchez-Porro C."/>
            <person name="Ventosa A."/>
        </authorList>
    </citation>
    <scope>NUCLEOTIDE SEQUENCE [LARGE SCALE GENOMIC DNA]</scope>
    <source>
        <strain evidence="1 2">DSM 23996</strain>
    </source>
</reference>
<sequence>MKNNQKKAAALSYDSESNSAPILSASGKNLIAEEMIALAKTNQIPIVEDPNLVNLLAELNINEAIPEELYQAVAEVFAFIYHADKELNNEI</sequence>
<gene>
    <name evidence="1" type="ORF">D8M06_01295</name>
</gene>
<dbReference type="SUPFAM" id="SSF160544">
    <property type="entry name" value="EscU C-terminal domain-like"/>
    <property type="match status" value="1"/>
</dbReference>
<name>A0A495ABT7_9BACI</name>
<evidence type="ECO:0000313" key="2">
    <source>
        <dbReference type="Proteomes" id="UP000269301"/>
    </source>
</evidence>
<dbReference type="Gene3D" id="3.40.1690.10">
    <property type="entry name" value="secretion proteins EscU"/>
    <property type="match status" value="1"/>
</dbReference>
<dbReference type="GO" id="GO:0005886">
    <property type="term" value="C:plasma membrane"/>
    <property type="evidence" value="ECO:0007669"/>
    <property type="project" value="TreeGrafter"/>
</dbReference>
<dbReference type="InterPro" id="IPR029025">
    <property type="entry name" value="T3SS_substrate_exporter_C"/>
</dbReference>
<dbReference type="GO" id="GO:0009306">
    <property type="term" value="P:protein secretion"/>
    <property type="evidence" value="ECO:0007669"/>
    <property type="project" value="InterPro"/>
</dbReference>
<evidence type="ECO:0008006" key="3">
    <source>
        <dbReference type="Google" id="ProtNLM"/>
    </source>
</evidence>
<keyword evidence="2" id="KW-1185">Reference proteome</keyword>
<evidence type="ECO:0000313" key="1">
    <source>
        <dbReference type="EMBL" id="RKQ37469.1"/>
    </source>
</evidence>
<comment type="caution">
    <text evidence="1">The sequence shown here is derived from an EMBL/GenBank/DDBJ whole genome shotgun (WGS) entry which is preliminary data.</text>
</comment>
<proteinExistence type="predicted"/>
<dbReference type="InterPro" id="IPR006135">
    <property type="entry name" value="T3SS_substrate_exporter"/>
</dbReference>
<dbReference type="RefSeq" id="WP_121202550.1">
    <property type="nucleotide sequence ID" value="NZ_RBZP01000001.1"/>
</dbReference>
<dbReference type="EMBL" id="RBZP01000001">
    <property type="protein sequence ID" value="RKQ37469.1"/>
    <property type="molecule type" value="Genomic_DNA"/>
</dbReference>
<dbReference type="OrthoDB" id="5244399at2"/>